<evidence type="ECO:0000313" key="2">
    <source>
        <dbReference type="EMBL" id="ATL71292.1"/>
    </source>
</evidence>
<sequence>MRRDSDRSAMPTRFAAIHTVEEDAGMSGKPPPSPNLFSHRDIPVPTSPAPTGDTAVSHPVFSSADAPSAEDEEGQPAGPPA</sequence>
<name>A0A291RVN7_9NOCA</name>
<dbReference type="Proteomes" id="UP000221961">
    <property type="component" value="Chromosome"/>
</dbReference>
<evidence type="ECO:0000256" key="1">
    <source>
        <dbReference type="SAM" id="MobiDB-lite"/>
    </source>
</evidence>
<feature type="region of interest" description="Disordered" evidence="1">
    <location>
        <begin position="1"/>
        <end position="81"/>
    </location>
</feature>
<proteinExistence type="predicted"/>
<accession>A0A291RVN7</accession>
<protein>
    <submittedName>
        <fullName evidence="2">Uncharacterized protein</fullName>
    </submittedName>
</protein>
<reference evidence="2 3" key="1">
    <citation type="submission" date="2017-10" db="EMBL/GenBank/DDBJ databases">
        <title>Comparative genomics between pathogenic Norcardia.</title>
        <authorList>
            <person name="Zeng L."/>
        </authorList>
    </citation>
    <scope>NUCLEOTIDE SEQUENCE [LARGE SCALE GENOMIC DNA]</scope>
    <source>
        <strain evidence="2 3">NC_YFY_NT001</strain>
    </source>
</reference>
<dbReference type="AlphaFoldDB" id="A0A291RVN7"/>
<dbReference type="EMBL" id="CP023778">
    <property type="protein sequence ID" value="ATL71292.1"/>
    <property type="molecule type" value="Genomic_DNA"/>
</dbReference>
<evidence type="ECO:0000313" key="3">
    <source>
        <dbReference type="Proteomes" id="UP000221961"/>
    </source>
</evidence>
<gene>
    <name evidence="2" type="ORF">CRH09_39115</name>
</gene>
<dbReference type="KEGG" id="ntp:CRH09_39115"/>
<organism evidence="2 3">
    <name type="scientific">Nocardia terpenica</name>
    <dbReference type="NCBI Taxonomy" id="455432"/>
    <lineage>
        <taxon>Bacteria</taxon>
        <taxon>Bacillati</taxon>
        <taxon>Actinomycetota</taxon>
        <taxon>Actinomycetes</taxon>
        <taxon>Mycobacteriales</taxon>
        <taxon>Nocardiaceae</taxon>
        <taxon>Nocardia</taxon>
    </lineage>
</organism>